<evidence type="ECO:0000313" key="4">
    <source>
        <dbReference type="Proteomes" id="UP001200034"/>
    </source>
</evidence>
<evidence type="ECO:0000259" key="2">
    <source>
        <dbReference type="PROSITE" id="PS51471"/>
    </source>
</evidence>
<keyword evidence="1" id="KW-0408">Iron</keyword>
<proteinExistence type="inferred from homology"/>
<sequence length="429" mass="48068">MLKTKTSDDKLDTLLSRSAVPIIDLAHCGIEEVPVKSVVNRVGHQLQKALSEKGMALLVNHGISDEKLKTAWDHLDDFVDLEADVKQLYIRSDGDNHGYVSPGVERFDGKTPELRHAFNICTLNAQNLPEEPLPGFADHISTLANDFKALASFLLQALAVSLDIPHTFFLEKHSHMLSGDHDNMTTLRMLYYPPVVDDEPGHGQHDVIKGRCQYSYQRCLSDQPDFRPEHNPLDDVNELDGMTSNGKDAKVSEHKLANGDVIRCGPHVDYGTFTLLAQDSEGGLEVKVPGSEKWHRVGHLPGAILINCGEILSIWTNERYPALEHRVVVPEQEHIRNRGRHSIAFFCHPDNITMISPNDLPQTDAAQNSACLKQRKKSFKAAKERLVPTSYLPKRASLTCSSSIRSVYNAYQLIQKKFKETYSNNNHSQ</sequence>
<feature type="domain" description="Fe2OG dioxygenase" evidence="2">
    <location>
        <begin position="229"/>
        <end position="349"/>
    </location>
</feature>
<evidence type="ECO:0000256" key="1">
    <source>
        <dbReference type="RuleBase" id="RU003682"/>
    </source>
</evidence>
<gene>
    <name evidence="3" type="ORF">KR093_010647</name>
</gene>
<dbReference type="InterPro" id="IPR005123">
    <property type="entry name" value="Oxoglu/Fe-dep_dioxygenase_dom"/>
</dbReference>
<reference evidence="3" key="1">
    <citation type="journal article" date="2021" name="Mol. Ecol. Resour.">
        <title>Phylogenomic analyses of the genus Drosophila reveals genomic signals of climate adaptation.</title>
        <authorList>
            <person name="Li F."/>
            <person name="Rane R.V."/>
            <person name="Luria V."/>
            <person name="Xiong Z."/>
            <person name="Chen J."/>
            <person name="Li Z."/>
            <person name="Catullo R.A."/>
            <person name="Griffin P.C."/>
            <person name="Schiffer M."/>
            <person name="Pearce S."/>
            <person name="Lee S.F."/>
            <person name="McElroy K."/>
            <person name="Stocker A."/>
            <person name="Shirriffs J."/>
            <person name="Cockerell F."/>
            <person name="Coppin C."/>
            <person name="Sgro C.M."/>
            <person name="Karger A."/>
            <person name="Cain J.W."/>
            <person name="Weber J.A."/>
            <person name="Santpere G."/>
            <person name="Kirschner M.W."/>
            <person name="Hoffmann A.A."/>
            <person name="Oakeshott J.G."/>
            <person name="Zhang G."/>
        </authorList>
    </citation>
    <scope>NUCLEOTIDE SEQUENCE</scope>
    <source>
        <strain evidence="3">BGI-SZ-2011g</strain>
    </source>
</reference>
<dbReference type="Pfam" id="PF03171">
    <property type="entry name" value="2OG-FeII_Oxy"/>
    <property type="match status" value="1"/>
</dbReference>
<dbReference type="InterPro" id="IPR044861">
    <property type="entry name" value="IPNS-like_FE2OG_OXY"/>
</dbReference>
<evidence type="ECO:0000313" key="3">
    <source>
        <dbReference type="EMBL" id="KAH8360084.1"/>
    </source>
</evidence>
<keyword evidence="1" id="KW-0560">Oxidoreductase</keyword>
<keyword evidence="4" id="KW-1185">Reference proteome</keyword>
<name>A0AAD4PHV1_9MUSC</name>
<dbReference type="InterPro" id="IPR026992">
    <property type="entry name" value="DIOX_N"/>
</dbReference>
<dbReference type="GO" id="GO:0016491">
    <property type="term" value="F:oxidoreductase activity"/>
    <property type="evidence" value="ECO:0007669"/>
    <property type="project" value="UniProtKB-KW"/>
</dbReference>
<comment type="similarity">
    <text evidence="1">Belongs to the iron/ascorbate-dependent oxidoreductase family.</text>
</comment>
<dbReference type="PROSITE" id="PS51471">
    <property type="entry name" value="FE2OG_OXY"/>
    <property type="match status" value="1"/>
</dbReference>
<protein>
    <recommendedName>
        <fullName evidence="2">Fe2OG dioxygenase domain-containing protein</fullName>
    </recommendedName>
</protein>
<dbReference type="InterPro" id="IPR050231">
    <property type="entry name" value="Iron_ascorbate_oxido_reductase"/>
</dbReference>
<comment type="caution">
    <text evidence="3">The sequence shown here is derived from an EMBL/GenBank/DDBJ whole genome shotgun (WGS) entry which is preliminary data.</text>
</comment>
<dbReference type="PANTHER" id="PTHR47990">
    <property type="entry name" value="2-OXOGLUTARATE (2OG) AND FE(II)-DEPENDENT OXYGENASE SUPERFAMILY PROTEIN-RELATED"/>
    <property type="match status" value="1"/>
</dbReference>
<organism evidence="3 4">
    <name type="scientific">Drosophila rubida</name>
    <dbReference type="NCBI Taxonomy" id="30044"/>
    <lineage>
        <taxon>Eukaryota</taxon>
        <taxon>Metazoa</taxon>
        <taxon>Ecdysozoa</taxon>
        <taxon>Arthropoda</taxon>
        <taxon>Hexapoda</taxon>
        <taxon>Insecta</taxon>
        <taxon>Pterygota</taxon>
        <taxon>Neoptera</taxon>
        <taxon>Endopterygota</taxon>
        <taxon>Diptera</taxon>
        <taxon>Brachycera</taxon>
        <taxon>Muscomorpha</taxon>
        <taxon>Ephydroidea</taxon>
        <taxon>Drosophilidae</taxon>
        <taxon>Drosophila</taxon>
    </lineage>
</organism>
<dbReference type="GO" id="GO:0046872">
    <property type="term" value="F:metal ion binding"/>
    <property type="evidence" value="ECO:0007669"/>
    <property type="project" value="UniProtKB-KW"/>
</dbReference>
<dbReference type="Pfam" id="PF14226">
    <property type="entry name" value="DIOX_N"/>
    <property type="match status" value="1"/>
</dbReference>
<dbReference type="SUPFAM" id="SSF51197">
    <property type="entry name" value="Clavaminate synthase-like"/>
    <property type="match status" value="1"/>
</dbReference>
<keyword evidence="1" id="KW-0479">Metal-binding</keyword>
<accession>A0AAD4PHV1</accession>
<dbReference type="Gene3D" id="2.60.120.330">
    <property type="entry name" value="B-lactam Antibiotic, Isopenicillin N Synthase, Chain"/>
    <property type="match status" value="1"/>
</dbReference>
<dbReference type="AlphaFoldDB" id="A0AAD4PHV1"/>
<dbReference type="Proteomes" id="UP001200034">
    <property type="component" value="Unassembled WGS sequence"/>
</dbReference>
<dbReference type="InterPro" id="IPR027443">
    <property type="entry name" value="IPNS-like_sf"/>
</dbReference>
<dbReference type="EMBL" id="JAJJHW010003409">
    <property type="protein sequence ID" value="KAH8360084.1"/>
    <property type="molecule type" value="Genomic_DNA"/>
</dbReference>